<sequence length="732" mass="82553">MPHTNGKGGGAQKWAGNNKRKRNFDGEQDPSVRKALKEKRLLKKRKQDLKGQEETMLDEVEQKYQEMLKKSSRTFLRFEDFPLSWRTLEGLKDNDYTKPTEIQRDTIAYSLTGSDVVGAAKTGSGKTLALVIPVLEALWRAKWSPDYGLGALIISPTRELALQTFSTINAVGAHHGFSCGLVIGGSDVAFERNRISGINIIVCTPGRLLQHMDENAQMSCDSLQVLVLDEADRMLDMGFSKQLNSIINNLPAERQTLLFSATQTRNVKDLCRVCTNDPVFVSVHENASAATPDNLKQSYVIVEEEHKINALWSFIEAHRKKKSLVFVSSCKQARFLTEAFSQLRPGLPVMGLWGTMNQKKRIETFTKFDESKAAVLIATDVASRGLDFEHIDWVIQVDCPAQIDDYIHRVGRSARMDDSGNSLLMVSPSQEEAMIGKLEKHSIPIEELKIHPDAMSDVRVKLRAILAESQELKEYAQKSIVAYLRSIYTMKDKKVFDVEAIDAAALADSFGLVSVPRVRFLNKKAKKSGEKLMEKEVKEEEEEASLVGKFAIDEDDEDIFTVKKPTGEPEQIKEEEAAEKISNITISKTKPLKKAVTKVSAAKKILNKKLKVNTKKTFGAEDDELEELEEGPSTITSYGLDIEKARQEIKSGDKEDRKRFKLLREQRRQEKLAKKNRRAEEEEAVEYDEDGSEDEPDISWLPDPDAVRRKYEEEPDEVEDLEQQALAALGRK</sequence>
<evidence type="ECO:0000256" key="7">
    <source>
        <dbReference type="RuleBase" id="RU000492"/>
    </source>
</evidence>
<keyword evidence="16" id="KW-1267">Proteomics identification</keyword>
<proteinExistence type="evidence at protein level"/>
<dbReference type="PROSITE" id="PS51195">
    <property type="entry name" value="Q_MOTIF"/>
    <property type="match status" value="1"/>
</dbReference>
<comment type="similarity">
    <text evidence="7">Belongs to the DEAD box helicase family.</text>
</comment>
<dbReference type="Gene3D" id="3.40.50.300">
    <property type="entry name" value="P-loop containing nucleotide triphosphate hydrolases"/>
    <property type="match status" value="2"/>
</dbReference>
<feature type="short sequence motif" description="Q motif" evidence="6">
    <location>
        <begin position="76"/>
        <end position="104"/>
    </location>
</feature>
<dbReference type="PANTHER" id="PTHR24031">
    <property type="entry name" value="RNA HELICASE"/>
    <property type="match status" value="1"/>
</dbReference>
<reference evidence="13 14" key="1">
    <citation type="journal article" date="1998" name="Science">
        <title>Genome sequence of the nematode C. elegans: a platform for investigating biology.</title>
        <authorList>
            <consortium name="The C. elegans sequencing consortium"/>
            <person name="Sulson J.E."/>
            <person name="Waterston R."/>
        </authorList>
    </citation>
    <scope>NUCLEOTIDE SEQUENCE [LARGE SCALE GENOMIC DNA]</scope>
    <source>
        <strain evidence="13 14">Bristol N2</strain>
    </source>
</reference>
<keyword evidence="2 7" id="KW-0378">Hydrolase</keyword>
<dbReference type="OrthoDB" id="10259640at2759"/>
<feature type="compositionally biased region" description="Basic residues" evidence="9">
    <location>
        <begin position="34"/>
        <end position="47"/>
    </location>
</feature>
<dbReference type="PhylomeDB" id="Q9N478"/>
<comment type="catalytic activity">
    <reaction evidence="8">
        <text>ATP + H2O = ADP + phosphate + H(+)</text>
        <dbReference type="Rhea" id="RHEA:13065"/>
        <dbReference type="ChEBI" id="CHEBI:15377"/>
        <dbReference type="ChEBI" id="CHEBI:15378"/>
        <dbReference type="ChEBI" id="CHEBI:30616"/>
        <dbReference type="ChEBI" id="CHEBI:43474"/>
        <dbReference type="ChEBI" id="CHEBI:456216"/>
        <dbReference type="EC" id="3.6.4.13"/>
    </reaction>
</comment>
<dbReference type="RefSeq" id="NP_490989.1">
    <property type="nucleotide sequence ID" value="NM_058588.6"/>
</dbReference>
<dbReference type="ExpressionAtlas" id="Q9N478">
    <property type="expression patterns" value="baseline and differential"/>
</dbReference>
<name>Q9N478_CAEEL</name>
<dbReference type="Pfam" id="PF00270">
    <property type="entry name" value="DEAD"/>
    <property type="match status" value="1"/>
</dbReference>
<keyword evidence="3 7" id="KW-0347">Helicase</keyword>
<evidence type="ECO:0000313" key="15">
    <source>
        <dbReference type="WormBase" id="Y23H5B.6a"/>
    </source>
</evidence>
<evidence type="ECO:0000256" key="4">
    <source>
        <dbReference type="ARBA" id="ARBA00022840"/>
    </source>
</evidence>
<dbReference type="SUPFAM" id="SSF52540">
    <property type="entry name" value="P-loop containing nucleoside triphosphate hydrolases"/>
    <property type="match status" value="1"/>
</dbReference>
<dbReference type="Bgee" id="WBGene00021277">
    <property type="expression patterns" value="Expressed in germ line (C elegans) and 4 other cell types or tissues"/>
</dbReference>
<dbReference type="CTD" id="171810"/>
<evidence type="ECO:0007829" key="16">
    <source>
        <dbReference type="PeptideAtlas" id="Q9N478"/>
    </source>
</evidence>
<dbReference type="UCSC" id="Y23H5B.6">
    <property type="organism name" value="c. elegans"/>
</dbReference>
<dbReference type="InterPro" id="IPR001650">
    <property type="entry name" value="Helicase_C-like"/>
</dbReference>
<dbReference type="GO" id="GO:0005634">
    <property type="term" value="C:nucleus"/>
    <property type="evidence" value="ECO:0000318"/>
    <property type="project" value="GO_Central"/>
</dbReference>
<evidence type="ECO:0000256" key="8">
    <source>
        <dbReference type="RuleBase" id="RU365068"/>
    </source>
</evidence>
<protein>
    <recommendedName>
        <fullName evidence="8">ATP-dependent RNA helicase</fullName>
        <ecNumber evidence="8">3.6.4.13</ecNumber>
    </recommendedName>
</protein>
<dbReference type="InterPro" id="IPR014014">
    <property type="entry name" value="RNA_helicase_DEAD_Q_motif"/>
</dbReference>
<dbReference type="FunCoup" id="Q9N478">
    <property type="interactions" value="3094"/>
</dbReference>
<dbReference type="EC" id="3.6.4.13" evidence="8"/>
<feature type="domain" description="Helicase ATP-binding" evidence="10">
    <location>
        <begin position="107"/>
        <end position="281"/>
    </location>
</feature>
<dbReference type="PROSITE" id="PS51192">
    <property type="entry name" value="HELICASE_ATP_BIND_1"/>
    <property type="match status" value="1"/>
</dbReference>
<comment type="domain">
    <text evidence="8">The Q motif is unique to and characteristic of the DEAD box family of RNA helicases and controls ATP binding and hydrolysis.</text>
</comment>
<dbReference type="CDD" id="cd17941">
    <property type="entry name" value="DEADc_DDX10"/>
    <property type="match status" value="1"/>
</dbReference>
<evidence type="ECO:0000256" key="5">
    <source>
        <dbReference type="ARBA" id="ARBA00022884"/>
    </source>
</evidence>
<evidence type="ECO:0000256" key="3">
    <source>
        <dbReference type="ARBA" id="ARBA00022806"/>
    </source>
</evidence>
<dbReference type="CDD" id="cd18787">
    <property type="entry name" value="SF2_C_DEAD"/>
    <property type="match status" value="1"/>
</dbReference>
<dbReference type="SMART" id="SM01178">
    <property type="entry name" value="DUF4217"/>
    <property type="match status" value="1"/>
</dbReference>
<dbReference type="InterPro" id="IPR014001">
    <property type="entry name" value="Helicase_ATP-bd"/>
</dbReference>
<dbReference type="GO" id="GO:0006364">
    <property type="term" value="P:rRNA processing"/>
    <property type="evidence" value="ECO:0000318"/>
    <property type="project" value="GO_Central"/>
</dbReference>
<dbReference type="Pfam" id="PF00271">
    <property type="entry name" value="Helicase_C"/>
    <property type="match status" value="1"/>
</dbReference>
<dbReference type="GO" id="GO:0016887">
    <property type="term" value="F:ATP hydrolysis activity"/>
    <property type="evidence" value="ECO:0007669"/>
    <property type="project" value="RHEA"/>
</dbReference>
<feature type="region of interest" description="Disordered" evidence="9">
    <location>
        <begin position="616"/>
        <end position="640"/>
    </location>
</feature>
<feature type="region of interest" description="Disordered" evidence="9">
    <location>
        <begin position="670"/>
        <end position="720"/>
    </location>
</feature>
<dbReference type="SMR" id="Q9N478"/>
<feature type="compositionally biased region" description="Acidic residues" evidence="9">
    <location>
        <begin position="620"/>
        <end position="630"/>
    </location>
</feature>
<dbReference type="EMBL" id="BX284601">
    <property type="protein sequence ID" value="CCD68135.1"/>
    <property type="molecule type" value="Genomic_DNA"/>
</dbReference>
<evidence type="ECO:0000256" key="2">
    <source>
        <dbReference type="ARBA" id="ARBA00022801"/>
    </source>
</evidence>
<accession>Q9N478</accession>
<feature type="domain" description="DEAD-box RNA helicase Q" evidence="12">
    <location>
        <begin position="76"/>
        <end position="104"/>
    </location>
</feature>
<dbReference type="Pfam" id="PF13959">
    <property type="entry name" value="CTE_SPB4"/>
    <property type="match status" value="1"/>
</dbReference>
<evidence type="ECO:0000256" key="6">
    <source>
        <dbReference type="PROSITE-ProRule" id="PRU00552"/>
    </source>
</evidence>
<evidence type="ECO:0000256" key="1">
    <source>
        <dbReference type="ARBA" id="ARBA00022741"/>
    </source>
</evidence>
<dbReference type="GO" id="GO:0005524">
    <property type="term" value="F:ATP binding"/>
    <property type="evidence" value="ECO:0007669"/>
    <property type="project" value="UniProtKB-UniRule"/>
</dbReference>
<dbReference type="InterPro" id="IPR011545">
    <property type="entry name" value="DEAD/DEAH_box_helicase_dom"/>
</dbReference>
<dbReference type="GO" id="GO:0003724">
    <property type="term" value="F:RNA helicase activity"/>
    <property type="evidence" value="ECO:0007669"/>
    <property type="project" value="UniProtKB-EC"/>
</dbReference>
<keyword evidence="4 7" id="KW-0067">ATP-binding</keyword>
<evidence type="ECO:0000259" key="10">
    <source>
        <dbReference type="PROSITE" id="PS51192"/>
    </source>
</evidence>
<dbReference type="WormBase" id="Y23H5B.6a">
    <property type="protein sequence ID" value="CE25231"/>
    <property type="gene ID" value="WBGene00021277"/>
    <property type="gene designation" value="ddx-10"/>
</dbReference>
<dbReference type="PeptideAtlas" id="Q9N478"/>
<evidence type="ECO:0000313" key="14">
    <source>
        <dbReference type="Proteomes" id="UP000001940"/>
    </source>
</evidence>
<dbReference type="PaxDb" id="6239-Y23H5B.6"/>
<gene>
    <name evidence="13 15" type="primary">ddx-10</name>
    <name evidence="13" type="ORF">CELE_Y23H5B.6</name>
    <name evidence="15" type="ORF">Y23H5B.6</name>
</gene>
<dbReference type="PROSITE" id="PS00039">
    <property type="entry name" value="DEAD_ATP_HELICASE"/>
    <property type="match status" value="1"/>
</dbReference>
<evidence type="ECO:0000313" key="13">
    <source>
        <dbReference type="EMBL" id="CCD68135.1"/>
    </source>
</evidence>
<keyword evidence="14" id="KW-1185">Reference proteome</keyword>
<keyword evidence="1 7" id="KW-0547">Nucleotide-binding</keyword>
<feature type="domain" description="Helicase C-terminal" evidence="11">
    <location>
        <begin position="294"/>
        <end position="456"/>
    </location>
</feature>
<evidence type="ECO:0000259" key="11">
    <source>
        <dbReference type="PROSITE" id="PS51194"/>
    </source>
</evidence>
<dbReference type="STRING" id="6239.Y23H5B.6a.1"/>
<dbReference type="Proteomes" id="UP000001940">
    <property type="component" value="Chromosome I"/>
</dbReference>
<dbReference type="GO" id="GO:0043186">
    <property type="term" value="C:P granule"/>
    <property type="evidence" value="ECO:0007669"/>
    <property type="project" value="UniProtKB-ARBA"/>
</dbReference>
<evidence type="ECO:0000256" key="9">
    <source>
        <dbReference type="SAM" id="MobiDB-lite"/>
    </source>
</evidence>
<dbReference type="AGR" id="WB:WBGene00021277"/>
<dbReference type="GO" id="GO:0003723">
    <property type="term" value="F:RNA binding"/>
    <property type="evidence" value="ECO:0007669"/>
    <property type="project" value="UniProtKB-UniRule"/>
</dbReference>
<dbReference type="eggNOG" id="KOG0343">
    <property type="taxonomic scope" value="Eukaryota"/>
</dbReference>
<comment type="function">
    <text evidence="8">RNA helicase.</text>
</comment>
<dbReference type="SMART" id="SM00487">
    <property type="entry name" value="DEXDc"/>
    <property type="match status" value="1"/>
</dbReference>
<dbReference type="InterPro" id="IPR027417">
    <property type="entry name" value="P-loop_NTPase"/>
</dbReference>
<feature type="compositionally biased region" description="Acidic residues" evidence="9">
    <location>
        <begin position="681"/>
        <end position="697"/>
    </location>
</feature>
<dbReference type="SMART" id="SM00490">
    <property type="entry name" value="HELICc"/>
    <property type="match status" value="1"/>
</dbReference>
<dbReference type="OMA" id="FLWRQKQ"/>
<dbReference type="AlphaFoldDB" id="Q9N478"/>
<feature type="region of interest" description="Disordered" evidence="9">
    <location>
        <begin position="1"/>
        <end position="47"/>
    </location>
</feature>
<evidence type="ECO:0000259" key="12">
    <source>
        <dbReference type="PROSITE" id="PS51195"/>
    </source>
</evidence>
<dbReference type="GeneID" id="171810"/>
<dbReference type="PROSITE" id="PS51194">
    <property type="entry name" value="HELICASE_CTER"/>
    <property type="match status" value="1"/>
</dbReference>
<keyword evidence="5 8" id="KW-0694">RNA-binding</keyword>
<dbReference type="InterPro" id="IPR025313">
    <property type="entry name" value="SPB4-like_CTE"/>
</dbReference>
<organism evidence="13 14">
    <name type="scientific">Caenorhabditis elegans</name>
    <dbReference type="NCBI Taxonomy" id="6239"/>
    <lineage>
        <taxon>Eukaryota</taxon>
        <taxon>Metazoa</taxon>
        <taxon>Ecdysozoa</taxon>
        <taxon>Nematoda</taxon>
        <taxon>Chromadorea</taxon>
        <taxon>Rhabditida</taxon>
        <taxon>Rhabditina</taxon>
        <taxon>Rhabditomorpha</taxon>
        <taxon>Rhabditoidea</taxon>
        <taxon>Rhabditidae</taxon>
        <taxon>Peloderinae</taxon>
        <taxon>Caenorhabditis</taxon>
    </lineage>
</organism>
<dbReference type="InParanoid" id="Q9N478"/>
<dbReference type="InterPro" id="IPR000629">
    <property type="entry name" value="RNA-helicase_DEAD-box_CS"/>
</dbReference>
<dbReference type="HOGENOM" id="CLU_003041_26_1_1"/>
<feature type="compositionally biased region" description="Gly residues" evidence="9">
    <location>
        <begin position="1"/>
        <end position="11"/>
    </location>
</feature>